<evidence type="ECO:0000313" key="1">
    <source>
        <dbReference type="EMBL" id="CAB4126992.1"/>
    </source>
</evidence>
<dbReference type="EMBL" id="LR796208">
    <property type="protein sequence ID" value="CAB4126992.1"/>
    <property type="molecule type" value="Genomic_DNA"/>
</dbReference>
<sequence length="248" mass="27877">MLGHNPYYHGIIKQTIVAFGALFSDIKIERRQDDSVSGTVVQTIQVPLAYAPKEKWLVRIDQDPNLEGNTYTSLPRLSFEITGYSYDSQRKTNRMQQIKCGSGTTSSTHISTPTPYNVDVSLYVLTKTQEDALQIIEQILPFFTPEYTLSINAIPSMNLTQDIPVILNSLSVQDDYDGDFQTRRFVTHTLNFTLKMNLFGPKSTQKVITTVHTNVSENSDMTNDVANLTIVGNETTGVITSVSWLEHF</sequence>
<gene>
    <name evidence="1" type="ORF">UFOVP84_41</name>
</gene>
<dbReference type="Pfam" id="PF16724">
    <property type="entry name" value="T4-gp15_tss"/>
    <property type="match status" value="1"/>
</dbReference>
<dbReference type="InterPro" id="IPR031997">
    <property type="entry name" value="T4-gp15_tss"/>
</dbReference>
<dbReference type="InterPro" id="IPR038553">
    <property type="entry name" value="T4-gp15_tss_sf"/>
</dbReference>
<dbReference type="Gene3D" id="3.30.2000.40">
    <property type="entry name" value="Myoviridae tail sheath stabiliser"/>
    <property type="match status" value="1"/>
</dbReference>
<organism evidence="1">
    <name type="scientific">uncultured Caudovirales phage</name>
    <dbReference type="NCBI Taxonomy" id="2100421"/>
    <lineage>
        <taxon>Viruses</taxon>
        <taxon>Duplodnaviria</taxon>
        <taxon>Heunggongvirae</taxon>
        <taxon>Uroviricota</taxon>
        <taxon>Caudoviricetes</taxon>
        <taxon>Peduoviridae</taxon>
        <taxon>Maltschvirus</taxon>
        <taxon>Maltschvirus maltsch</taxon>
    </lineage>
</organism>
<accession>A0A6J5L045</accession>
<protein>
    <submittedName>
        <fullName evidence="1">Tail sheath stabilizer and completion protein</fullName>
    </submittedName>
</protein>
<reference evidence="1" key="1">
    <citation type="submission" date="2020-04" db="EMBL/GenBank/DDBJ databases">
        <authorList>
            <person name="Chiriac C."/>
            <person name="Salcher M."/>
            <person name="Ghai R."/>
            <person name="Kavagutti S V."/>
        </authorList>
    </citation>
    <scope>NUCLEOTIDE SEQUENCE</scope>
</reference>
<proteinExistence type="predicted"/>
<name>A0A6J5L045_9CAUD</name>